<evidence type="ECO:0000256" key="9">
    <source>
        <dbReference type="RuleBase" id="RU365093"/>
    </source>
</evidence>
<evidence type="ECO:0000256" key="7">
    <source>
        <dbReference type="ARBA" id="ARBA00022989"/>
    </source>
</evidence>
<feature type="domain" description="CyaD-like alpha-helical hairpin" evidence="10">
    <location>
        <begin position="127"/>
        <end position="323"/>
    </location>
</feature>
<evidence type="ECO:0000256" key="1">
    <source>
        <dbReference type="ARBA" id="ARBA00004377"/>
    </source>
</evidence>
<keyword evidence="13" id="KW-1185">Reference proteome</keyword>
<comment type="subcellular location">
    <subcellularLocation>
        <location evidence="1 9">Cell inner membrane</location>
        <topology evidence="1 9">Single-pass membrane protein</topology>
    </subcellularLocation>
</comment>
<name>A0ABW0QN77_9GAMM</name>
<reference evidence="13" key="1">
    <citation type="journal article" date="2019" name="Int. J. Syst. Evol. Microbiol.">
        <title>The Global Catalogue of Microorganisms (GCM) 10K type strain sequencing project: providing services to taxonomists for standard genome sequencing and annotation.</title>
        <authorList>
            <consortium name="The Broad Institute Genomics Platform"/>
            <consortium name="The Broad Institute Genome Sequencing Center for Infectious Disease"/>
            <person name="Wu L."/>
            <person name="Ma J."/>
        </authorList>
    </citation>
    <scope>NUCLEOTIDE SEQUENCE [LARGE SCALE GENOMIC DNA]</scope>
    <source>
        <strain evidence="13">CGMCC 1.16619</strain>
    </source>
</reference>
<feature type="domain" description="AprE-like beta-barrel" evidence="11">
    <location>
        <begin position="361"/>
        <end position="450"/>
    </location>
</feature>
<evidence type="ECO:0000256" key="2">
    <source>
        <dbReference type="ARBA" id="ARBA00009477"/>
    </source>
</evidence>
<keyword evidence="8" id="KW-0472">Membrane</keyword>
<dbReference type="Pfam" id="PF26002">
    <property type="entry name" value="Beta-barrel_AprE"/>
    <property type="match status" value="1"/>
</dbReference>
<evidence type="ECO:0000256" key="6">
    <source>
        <dbReference type="ARBA" id="ARBA00022692"/>
    </source>
</evidence>
<dbReference type="InterPro" id="IPR050739">
    <property type="entry name" value="MFP"/>
</dbReference>
<dbReference type="Gene3D" id="2.40.50.100">
    <property type="match status" value="1"/>
</dbReference>
<dbReference type="RefSeq" id="WP_377320086.1">
    <property type="nucleotide sequence ID" value="NZ_JBHSNF010000002.1"/>
</dbReference>
<evidence type="ECO:0000256" key="4">
    <source>
        <dbReference type="ARBA" id="ARBA00022475"/>
    </source>
</evidence>
<dbReference type="PANTHER" id="PTHR30386:SF27">
    <property type="entry name" value="MEMBRANE FUSION PROTEIN (MFP) FAMILY PROTEIN"/>
    <property type="match status" value="1"/>
</dbReference>
<dbReference type="NCBIfam" id="TIGR01843">
    <property type="entry name" value="type_I_hlyD"/>
    <property type="match status" value="1"/>
</dbReference>
<dbReference type="Gene3D" id="1.10.287.470">
    <property type="entry name" value="Helix hairpin bin"/>
    <property type="match status" value="1"/>
</dbReference>
<evidence type="ECO:0000256" key="5">
    <source>
        <dbReference type="ARBA" id="ARBA00022519"/>
    </source>
</evidence>
<dbReference type="PANTHER" id="PTHR30386">
    <property type="entry name" value="MEMBRANE FUSION SUBUNIT OF EMRAB-TOLC MULTIDRUG EFFLUX PUMP"/>
    <property type="match status" value="1"/>
</dbReference>
<keyword evidence="4 9" id="KW-1003">Cell membrane</keyword>
<keyword evidence="7" id="KW-1133">Transmembrane helix</keyword>
<keyword evidence="5 9" id="KW-0997">Cell inner membrane</keyword>
<evidence type="ECO:0000259" key="11">
    <source>
        <dbReference type="Pfam" id="PF26002"/>
    </source>
</evidence>
<dbReference type="InterPro" id="IPR006144">
    <property type="entry name" value="Secretion_HlyD_CS"/>
</dbReference>
<evidence type="ECO:0000313" key="12">
    <source>
        <dbReference type="EMBL" id="MFC5526426.1"/>
    </source>
</evidence>
<dbReference type="PRINTS" id="PR01490">
    <property type="entry name" value="RTXTOXIND"/>
</dbReference>
<dbReference type="PROSITE" id="PS00543">
    <property type="entry name" value="HLYD_FAMILY"/>
    <property type="match status" value="1"/>
</dbReference>
<dbReference type="Gene3D" id="2.40.30.170">
    <property type="match status" value="1"/>
</dbReference>
<protein>
    <recommendedName>
        <fullName evidence="9">Membrane fusion protein (MFP) family protein</fullName>
    </recommendedName>
</protein>
<dbReference type="InterPro" id="IPR059040">
    <property type="entry name" value="HH_CyaD-like"/>
</dbReference>
<dbReference type="Pfam" id="PF25988">
    <property type="entry name" value="HH_CyaD"/>
    <property type="match status" value="1"/>
</dbReference>
<evidence type="ECO:0000313" key="13">
    <source>
        <dbReference type="Proteomes" id="UP001596114"/>
    </source>
</evidence>
<dbReference type="Proteomes" id="UP001596114">
    <property type="component" value="Unassembled WGS sequence"/>
</dbReference>
<organism evidence="12 13">
    <name type="scientific">Rhodanobacter ginsengisoli</name>
    <dbReference type="NCBI Taxonomy" id="418646"/>
    <lineage>
        <taxon>Bacteria</taxon>
        <taxon>Pseudomonadati</taxon>
        <taxon>Pseudomonadota</taxon>
        <taxon>Gammaproteobacteria</taxon>
        <taxon>Lysobacterales</taxon>
        <taxon>Rhodanobacteraceae</taxon>
        <taxon>Rhodanobacter</taxon>
    </lineage>
</organism>
<keyword evidence="6" id="KW-0812">Transmembrane</keyword>
<dbReference type="InterPro" id="IPR058982">
    <property type="entry name" value="Beta-barrel_AprE"/>
</dbReference>
<comment type="caution">
    <text evidence="12">The sequence shown here is derived from an EMBL/GenBank/DDBJ whole genome shotgun (WGS) entry which is preliminary data.</text>
</comment>
<gene>
    <name evidence="12" type="ORF">ACFPPA_11850</name>
</gene>
<evidence type="ECO:0000256" key="8">
    <source>
        <dbReference type="ARBA" id="ARBA00023136"/>
    </source>
</evidence>
<comment type="similarity">
    <text evidence="2 9">Belongs to the membrane fusion protein (MFP) (TC 8.A.1) family.</text>
</comment>
<accession>A0ABW0QN77</accession>
<proteinExistence type="inferred from homology"/>
<sequence length="473" mass="52656">MSVRQALRDLRQRYMQVFQAAWRIRHELDTVPRLRHESEFLPATLALRDTPVHPAPRVAMSVIIGLLVIAVSWACLGKVDVVATAPGKIVPSGDVKFIQSQNTAVITAIHVKDGQRVTRGEALIDLDATDSIADAAHAQSDLFATRDEIARAQAMLDAIDHHHAPILRADPALGTMASQDSERNVLKGEYADYVSNMSKMRADVAQTVASLHQTEDEIRKLEGTLPIEQRKEKDYAELIVKGYVGKHEYYNEQQAVIQMQQDLAAQQSKRMETLAARDSALRKRDAYVNDVRRTWLEKIHDDEQKIGGLAQELVKANQQRHLLHLTAPVDGTVQQLAVHTVGGVVTPAQTLITLVPDHQTLLVEAIVDNQDIGFIKDGQRAEVKVETFSFTRYGTLHGTVVQVANDAKQDDKLGLIFTAEISLPQDTMQIDGRRMRLTPGMAVTAEIKTGRRRIISYLLSPLIQNASESLHER</sequence>
<evidence type="ECO:0000256" key="3">
    <source>
        <dbReference type="ARBA" id="ARBA00022448"/>
    </source>
</evidence>
<evidence type="ECO:0000259" key="10">
    <source>
        <dbReference type="Pfam" id="PF25988"/>
    </source>
</evidence>
<dbReference type="InterPro" id="IPR010129">
    <property type="entry name" value="T1SS_HlyD"/>
</dbReference>
<dbReference type="EMBL" id="JBHSNF010000002">
    <property type="protein sequence ID" value="MFC5526426.1"/>
    <property type="molecule type" value="Genomic_DNA"/>
</dbReference>
<keyword evidence="3 9" id="KW-0813">Transport</keyword>